<accession>W0I0C1</accession>
<dbReference type="RefSeq" id="WP_025423040.1">
    <property type="nucleotide sequence ID" value="NZ_CP006569.1"/>
</dbReference>
<sequence length="109" mass="12744">MYEFQWLPDQDFTSTVEPRVRVVSYGDGYEQRQKNGINSDLRSYSLTFTGDADYIDHIENFLTERGGVEAFTWKAQDKWTPRTFKCATWSRKVNGLWETITATFQEVVA</sequence>
<proteinExistence type="predicted"/>
<dbReference type="EMBL" id="CP006569">
    <property type="protein sequence ID" value="AHF77898.1"/>
    <property type="molecule type" value="Genomic_DNA"/>
</dbReference>
<keyword evidence="2" id="KW-1185">Reference proteome</keyword>
<dbReference type="Pfam" id="PF05939">
    <property type="entry name" value="Phage_min_tail"/>
    <property type="match status" value="1"/>
</dbReference>
<evidence type="ECO:0000313" key="1">
    <source>
        <dbReference type="EMBL" id="AHF77898.1"/>
    </source>
</evidence>
<dbReference type="KEGG" id="sod:Sant_2885"/>
<name>W0I0C1_9GAMM</name>
<gene>
    <name evidence="1" type="ORF">Sant_2885</name>
</gene>
<organism evidence="1 2">
    <name type="scientific">Sodalis praecaptivus</name>
    <dbReference type="NCBI Taxonomy" id="1239307"/>
    <lineage>
        <taxon>Bacteria</taxon>
        <taxon>Pseudomonadati</taxon>
        <taxon>Pseudomonadota</taxon>
        <taxon>Gammaproteobacteria</taxon>
        <taxon>Enterobacterales</taxon>
        <taxon>Bruguierivoracaceae</taxon>
        <taxon>Sodalis</taxon>
    </lineage>
</organism>
<dbReference type="Proteomes" id="UP000019028">
    <property type="component" value="Chromosome"/>
</dbReference>
<reference evidence="1 2" key="1">
    <citation type="journal article" date="2014" name="Genome Biol. Evol.">
        <title>Genome degeneration and adaptation in a nascent stage of symbiosis.</title>
        <authorList>
            <person name="Oakeson K.F."/>
            <person name="Gil R."/>
            <person name="Clayton A.L."/>
            <person name="Dunn D.M."/>
            <person name="von Niederhausern A.C."/>
            <person name="Hamil C."/>
            <person name="Aoyagi A."/>
            <person name="Duval B."/>
            <person name="Baca A."/>
            <person name="Silva F.J."/>
            <person name="Vallier A."/>
            <person name="Jackson D.G."/>
            <person name="Latorre A."/>
            <person name="Weiss R.B."/>
            <person name="Heddi A."/>
            <person name="Moya A."/>
            <person name="Dale C."/>
        </authorList>
    </citation>
    <scope>NUCLEOTIDE SEQUENCE [LARGE SCALE GENOMIC DNA]</scope>
    <source>
        <strain evidence="1 2">HS1</strain>
    </source>
</reference>
<dbReference type="AlphaFoldDB" id="W0I0C1"/>
<dbReference type="HOGENOM" id="CLU_142717_1_1_6"/>
<dbReference type="InterPro" id="IPR010265">
    <property type="entry name" value="Phage_lambda_TipM"/>
</dbReference>
<evidence type="ECO:0000313" key="2">
    <source>
        <dbReference type="Proteomes" id="UP000019028"/>
    </source>
</evidence>
<dbReference type="OrthoDB" id="8607203at2"/>
<protein>
    <submittedName>
        <fullName evidence="1">Minor tail protein M</fullName>
    </submittedName>
</protein>